<reference evidence="3" key="1">
    <citation type="journal article" date="2017" name="Nat. Ecol. Evol.">
        <title>Genome expansion and lineage-specific genetic innovations in the forest pathogenic fungi Armillaria.</title>
        <authorList>
            <person name="Sipos G."/>
            <person name="Prasanna A.N."/>
            <person name="Walter M.C."/>
            <person name="O'Connor E."/>
            <person name="Balint B."/>
            <person name="Krizsan K."/>
            <person name="Kiss B."/>
            <person name="Hess J."/>
            <person name="Varga T."/>
            <person name="Slot J."/>
            <person name="Riley R."/>
            <person name="Boka B."/>
            <person name="Rigling D."/>
            <person name="Barry K."/>
            <person name="Lee J."/>
            <person name="Mihaltcheva S."/>
            <person name="LaButti K."/>
            <person name="Lipzen A."/>
            <person name="Waldron R."/>
            <person name="Moloney N.M."/>
            <person name="Sperisen C."/>
            <person name="Kredics L."/>
            <person name="Vagvoelgyi C."/>
            <person name="Patrignani A."/>
            <person name="Fitzpatrick D."/>
            <person name="Nagy I."/>
            <person name="Doyle S."/>
            <person name="Anderson J.B."/>
            <person name="Grigoriev I.V."/>
            <person name="Gueldener U."/>
            <person name="Muensterkoetter M."/>
            <person name="Nagy L.G."/>
        </authorList>
    </citation>
    <scope>NUCLEOTIDE SEQUENCE [LARGE SCALE GENOMIC DNA]</scope>
    <source>
        <strain evidence="3">28-4</strain>
    </source>
</reference>
<dbReference type="EMBL" id="KZ293503">
    <property type="protein sequence ID" value="PBK59485.1"/>
    <property type="molecule type" value="Genomic_DNA"/>
</dbReference>
<dbReference type="InterPro" id="IPR052895">
    <property type="entry name" value="HetReg/Transcr_Mod"/>
</dbReference>
<name>A0A2H3AKT4_9AGAR</name>
<protein>
    <recommendedName>
        <fullName evidence="1">Heterokaryon incompatibility domain-containing protein</fullName>
    </recommendedName>
</protein>
<feature type="domain" description="Heterokaryon incompatibility" evidence="1">
    <location>
        <begin position="95"/>
        <end position="187"/>
    </location>
</feature>
<gene>
    <name evidence="2" type="ORF">ARMSODRAFT_899206</name>
</gene>
<feature type="non-terminal residue" evidence="2">
    <location>
        <position position="1"/>
    </location>
</feature>
<dbReference type="AlphaFoldDB" id="A0A2H3AKT4"/>
<dbReference type="Proteomes" id="UP000218334">
    <property type="component" value="Unassembled WGS sequence"/>
</dbReference>
<accession>A0A2H3AKT4</accession>
<keyword evidence="3" id="KW-1185">Reference proteome</keyword>
<dbReference type="InterPro" id="IPR010730">
    <property type="entry name" value="HET"/>
</dbReference>
<dbReference type="Pfam" id="PF06985">
    <property type="entry name" value="HET"/>
    <property type="match status" value="1"/>
</dbReference>
<evidence type="ECO:0000313" key="2">
    <source>
        <dbReference type="EMBL" id="PBK59485.1"/>
    </source>
</evidence>
<organism evidence="2 3">
    <name type="scientific">Armillaria solidipes</name>
    <dbReference type="NCBI Taxonomy" id="1076256"/>
    <lineage>
        <taxon>Eukaryota</taxon>
        <taxon>Fungi</taxon>
        <taxon>Dikarya</taxon>
        <taxon>Basidiomycota</taxon>
        <taxon>Agaricomycotina</taxon>
        <taxon>Agaricomycetes</taxon>
        <taxon>Agaricomycetidae</taxon>
        <taxon>Agaricales</taxon>
        <taxon>Marasmiineae</taxon>
        <taxon>Physalacriaceae</taxon>
        <taxon>Armillaria</taxon>
    </lineage>
</organism>
<evidence type="ECO:0000259" key="1">
    <source>
        <dbReference type="Pfam" id="PF06985"/>
    </source>
</evidence>
<dbReference type="PANTHER" id="PTHR24148:SF64">
    <property type="entry name" value="HETEROKARYON INCOMPATIBILITY DOMAIN-CONTAINING PROTEIN"/>
    <property type="match status" value="1"/>
</dbReference>
<sequence>LNVALCTSYTLFVPWVHSILQDCILKNYDFGTAYTHLRPFWHNNLTTMADDVPKHEGQMLQDVLVNDRIVGSDLPPRCVWDLFSNRVVPWWPWGISHAWMDEVDREDVLTPINGYEWPVPTPKNTNLDNIRIEMLNLGAEYVWLDVLCLRQKGGIREDLREEEWKVDVPTIGSVYRKAARVVCYLSGLGLPLSSDADNLESDRCWFRRAWTLQEISCNPIIGGDTGDECLLPWFEKQLSSLQRTWTLKNRHVYDVLSEMRKRVSTNPVDKVAGLVHLFSSESIPIYDAEQSEEDAWAALVDTMHSLLQKDLLFVYPGPGNGLKRWRPSWKQVMTETLPSTRRPLKAPWIDWWPN</sequence>
<evidence type="ECO:0000313" key="3">
    <source>
        <dbReference type="Proteomes" id="UP000218334"/>
    </source>
</evidence>
<dbReference type="PANTHER" id="PTHR24148">
    <property type="entry name" value="ANKYRIN REPEAT DOMAIN-CONTAINING PROTEIN 39 HOMOLOG-RELATED"/>
    <property type="match status" value="1"/>
</dbReference>
<proteinExistence type="predicted"/>